<accession>A4U3Y5</accession>
<reference evidence="1" key="1">
    <citation type="journal article" date="2007" name="J. Bacteriol.">
        <title>Comparative genome analysis of four magnetotactic bacteria reveals a complex set of group-specific genes implicated in magnetosome biomineralization and function.</title>
        <authorList>
            <person name="Richter M."/>
            <person name="Kube M."/>
            <person name="Bazylinski D.A."/>
            <person name="Lombardot T."/>
            <person name="Gloeckner F.O."/>
            <person name="Reinhardt R."/>
            <person name="Schueler D."/>
        </authorList>
    </citation>
    <scope>NUCLEOTIDE SEQUENCE</scope>
    <source>
        <strain evidence="1">MSR-1</strain>
    </source>
</reference>
<proteinExistence type="predicted"/>
<organism evidence="1">
    <name type="scientific">Magnetospirillum gryphiswaldense</name>
    <dbReference type="NCBI Taxonomy" id="55518"/>
    <lineage>
        <taxon>Bacteria</taxon>
        <taxon>Pseudomonadati</taxon>
        <taxon>Pseudomonadota</taxon>
        <taxon>Alphaproteobacteria</taxon>
        <taxon>Rhodospirillales</taxon>
        <taxon>Rhodospirillaceae</taxon>
        <taxon>Magnetospirillum</taxon>
    </lineage>
</organism>
<name>A4U3Y5_9PROT</name>
<protein>
    <submittedName>
        <fullName evidence="1">Uncharacterized protein</fullName>
    </submittedName>
</protein>
<dbReference type="AlphaFoldDB" id="A4U3Y5"/>
<evidence type="ECO:0000313" key="1">
    <source>
        <dbReference type="EMBL" id="CAM77592.1"/>
    </source>
</evidence>
<sequence length="80" mass="8637">MVVFVVLYGGFACVYGLQEILGPRGGAVILFICRLPGLTLLGPAQKVTALVRFYPGRSRGAVWDMIAPPFLRTEIGGRDV</sequence>
<dbReference type="EMBL" id="CU459003">
    <property type="protein sequence ID" value="CAM77592.1"/>
    <property type="molecule type" value="Genomic_DNA"/>
</dbReference>
<gene>
    <name evidence="1" type="ORF">MGR_0368</name>
</gene>